<reference evidence="5 6" key="1">
    <citation type="submission" date="2017-03" db="EMBL/GenBank/DDBJ databases">
        <authorList>
            <person name="Afonso C.L."/>
            <person name="Miller P.J."/>
            <person name="Scott M.A."/>
            <person name="Spackman E."/>
            <person name="Goraichik I."/>
            <person name="Dimitrov K.M."/>
            <person name="Suarez D.L."/>
            <person name="Swayne D.E."/>
        </authorList>
    </citation>
    <scope>NUCLEOTIDE SEQUENCE [LARGE SCALE GENOMIC DNA]</scope>
    <source>
        <strain evidence="5 6">CECT 7745</strain>
    </source>
</reference>
<evidence type="ECO:0000313" key="5">
    <source>
        <dbReference type="EMBL" id="SMC13704.1"/>
    </source>
</evidence>
<dbReference type="GO" id="GO:0003677">
    <property type="term" value="F:DNA binding"/>
    <property type="evidence" value="ECO:0007669"/>
    <property type="project" value="UniProtKB-KW"/>
</dbReference>
<keyword evidence="3" id="KW-0238">DNA-binding</keyword>
<evidence type="ECO:0000256" key="1">
    <source>
        <dbReference type="ARBA" id="ARBA00010923"/>
    </source>
</evidence>
<dbReference type="Pfam" id="PF01420">
    <property type="entry name" value="Methylase_S"/>
    <property type="match status" value="1"/>
</dbReference>
<dbReference type="PANTHER" id="PTHR30408:SF12">
    <property type="entry name" value="TYPE I RESTRICTION ENZYME MJAVIII SPECIFICITY SUBUNIT"/>
    <property type="match status" value="1"/>
</dbReference>
<evidence type="ECO:0000256" key="2">
    <source>
        <dbReference type="ARBA" id="ARBA00022747"/>
    </source>
</evidence>
<proteinExistence type="inferred from homology"/>
<dbReference type="SUPFAM" id="SSF116734">
    <property type="entry name" value="DNA methylase specificity domain"/>
    <property type="match status" value="1"/>
</dbReference>
<keyword evidence="6" id="KW-1185">Reference proteome</keyword>
<dbReference type="OrthoDB" id="5465337at2"/>
<dbReference type="EMBL" id="FWXB01000016">
    <property type="protein sequence ID" value="SMC13704.1"/>
    <property type="molecule type" value="Genomic_DNA"/>
</dbReference>
<dbReference type="RefSeq" id="WP_085801640.1">
    <property type="nucleotide sequence ID" value="NZ_FWXB01000016.1"/>
</dbReference>
<feature type="domain" description="Type I restriction modification DNA specificity" evidence="4">
    <location>
        <begin position="11"/>
        <end position="166"/>
    </location>
</feature>
<dbReference type="InterPro" id="IPR044946">
    <property type="entry name" value="Restrct_endonuc_typeI_TRD_sf"/>
</dbReference>
<dbReference type="PANTHER" id="PTHR30408">
    <property type="entry name" value="TYPE-1 RESTRICTION ENZYME ECOKI SPECIFICITY PROTEIN"/>
    <property type="match status" value="1"/>
</dbReference>
<gene>
    <name evidence="5" type="ORF">ROA7745_03563</name>
</gene>
<keyword evidence="2" id="KW-0680">Restriction system</keyword>
<evidence type="ECO:0000259" key="4">
    <source>
        <dbReference type="Pfam" id="PF01420"/>
    </source>
</evidence>
<dbReference type="GO" id="GO:0009307">
    <property type="term" value="P:DNA restriction-modification system"/>
    <property type="evidence" value="ECO:0007669"/>
    <property type="project" value="UniProtKB-KW"/>
</dbReference>
<sequence>MNSMTYTYGIQKLGDLADIRSGYLFKGALPEDASGDVSVVQVKDLKAGQPIGWENCARVAEGRLMNEARLRRGLVIFSAKGSRNFAWHIDDQPDFAIANSLFHVIDARSPEIDPAFLAWQINQPKAQGWIDNASAGVTVRNVKISALRDLPVVVPPIEIQLKIASYESAAAAERRALKALIQNREREMRGIAATILSGKTT</sequence>
<organism evidence="5 6">
    <name type="scientific">Roseovarius aestuarii</name>
    <dbReference type="NCBI Taxonomy" id="475083"/>
    <lineage>
        <taxon>Bacteria</taxon>
        <taxon>Pseudomonadati</taxon>
        <taxon>Pseudomonadota</taxon>
        <taxon>Alphaproteobacteria</taxon>
        <taxon>Rhodobacterales</taxon>
        <taxon>Roseobacteraceae</taxon>
        <taxon>Roseovarius</taxon>
    </lineage>
</organism>
<evidence type="ECO:0000313" key="6">
    <source>
        <dbReference type="Proteomes" id="UP000193224"/>
    </source>
</evidence>
<protein>
    <recommendedName>
        <fullName evidence="4">Type I restriction modification DNA specificity domain-containing protein</fullName>
    </recommendedName>
</protein>
<dbReference type="InterPro" id="IPR000055">
    <property type="entry name" value="Restrct_endonuc_typeI_TRD"/>
</dbReference>
<dbReference type="AlphaFoldDB" id="A0A1X7BVT5"/>
<evidence type="ECO:0000256" key="3">
    <source>
        <dbReference type="ARBA" id="ARBA00023125"/>
    </source>
</evidence>
<dbReference type="Proteomes" id="UP000193224">
    <property type="component" value="Unassembled WGS sequence"/>
</dbReference>
<dbReference type="Gene3D" id="3.90.220.20">
    <property type="entry name" value="DNA methylase specificity domains"/>
    <property type="match status" value="1"/>
</dbReference>
<dbReference type="CDD" id="cd16961">
    <property type="entry name" value="RMtype1_S_TRD-CR_like"/>
    <property type="match status" value="1"/>
</dbReference>
<dbReference type="InterPro" id="IPR052021">
    <property type="entry name" value="Type-I_RS_S_subunit"/>
</dbReference>
<name>A0A1X7BVT5_9RHOB</name>
<comment type="similarity">
    <text evidence="1">Belongs to the type-I restriction system S methylase family.</text>
</comment>
<accession>A0A1X7BVT5</accession>